<evidence type="ECO:0000256" key="3">
    <source>
        <dbReference type="ARBA" id="ARBA00022692"/>
    </source>
</evidence>
<keyword evidence="6" id="KW-0675">Receptor</keyword>
<proteinExistence type="predicted"/>
<keyword evidence="5 8" id="KW-0472">Membrane</keyword>
<evidence type="ECO:0000256" key="4">
    <source>
        <dbReference type="ARBA" id="ARBA00022989"/>
    </source>
</evidence>
<dbReference type="GO" id="GO:0005886">
    <property type="term" value="C:plasma membrane"/>
    <property type="evidence" value="ECO:0007669"/>
    <property type="project" value="UniProtKB-SubCell"/>
</dbReference>
<comment type="caution">
    <text evidence="9">The sequence shown here is derived from an EMBL/GenBank/DDBJ whole genome shotgun (WGS) entry which is preliminary data.</text>
</comment>
<dbReference type="SUPFAM" id="SSF53850">
    <property type="entry name" value="Periplasmic binding protein-like II"/>
    <property type="match status" value="1"/>
</dbReference>
<evidence type="ECO:0000256" key="1">
    <source>
        <dbReference type="ARBA" id="ARBA00004651"/>
    </source>
</evidence>
<dbReference type="PANTHER" id="PTHR42643:SF24">
    <property type="entry name" value="IONOTROPIC RECEPTOR 60A"/>
    <property type="match status" value="1"/>
</dbReference>
<evidence type="ECO:0000256" key="6">
    <source>
        <dbReference type="ARBA" id="ARBA00023170"/>
    </source>
</evidence>
<gene>
    <name evidence="9" type="ORF">DGAL_LOCUS5496</name>
</gene>
<keyword evidence="3 8" id="KW-0812">Transmembrane</keyword>
<dbReference type="Gene3D" id="1.10.287.70">
    <property type="match status" value="1"/>
</dbReference>
<sequence length="132" mass="15478">MSSYRHEMVRVEQNLVSTVGRDQISFIIENECDLLINSIVPTVQYNKIMDLTTYWLYDYFALVIPVPDETANINAFIKPFQWPIWLGLGVAIISVIAVLYLIQKYFDQPSKQEKDTIELRNKKKTKTKNHEH</sequence>
<evidence type="ECO:0000256" key="7">
    <source>
        <dbReference type="ARBA" id="ARBA00023180"/>
    </source>
</evidence>
<keyword evidence="10" id="KW-1185">Reference proteome</keyword>
<evidence type="ECO:0000256" key="2">
    <source>
        <dbReference type="ARBA" id="ARBA00022475"/>
    </source>
</evidence>
<dbReference type="PANTHER" id="PTHR42643">
    <property type="entry name" value="IONOTROPIC RECEPTOR 20A-RELATED"/>
    <property type="match status" value="1"/>
</dbReference>
<evidence type="ECO:0000313" key="9">
    <source>
        <dbReference type="EMBL" id="CAH0102968.1"/>
    </source>
</evidence>
<dbReference type="AlphaFoldDB" id="A0A8J2RK14"/>
<dbReference type="Proteomes" id="UP000789390">
    <property type="component" value="Unassembled WGS sequence"/>
</dbReference>
<organism evidence="9 10">
    <name type="scientific">Daphnia galeata</name>
    <dbReference type="NCBI Taxonomy" id="27404"/>
    <lineage>
        <taxon>Eukaryota</taxon>
        <taxon>Metazoa</taxon>
        <taxon>Ecdysozoa</taxon>
        <taxon>Arthropoda</taxon>
        <taxon>Crustacea</taxon>
        <taxon>Branchiopoda</taxon>
        <taxon>Diplostraca</taxon>
        <taxon>Cladocera</taxon>
        <taxon>Anomopoda</taxon>
        <taxon>Daphniidae</taxon>
        <taxon>Daphnia</taxon>
    </lineage>
</organism>
<dbReference type="InterPro" id="IPR052192">
    <property type="entry name" value="Insect_Ionotropic_Sensory_Rcpt"/>
</dbReference>
<evidence type="ECO:0000256" key="5">
    <source>
        <dbReference type="ARBA" id="ARBA00023136"/>
    </source>
</evidence>
<dbReference type="OrthoDB" id="5984008at2759"/>
<protein>
    <submittedName>
        <fullName evidence="9">Uncharacterized protein</fullName>
    </submittedName>
</protein>
<dbReference type="EMBL" id="CAKKLH010000101">
    <property type="protein sequence ID" value="CAH0102968.1"/>
    <property type="molecule type" value="Genomic_DNA"/>
</dbReference>
<reference evidence="9" key="1">
    <citation type="submission" date="2021-11" db="EMBL/GenBank/DDBJ databases">
        <authorList>
            <person name="Schell T."/>
        </authorList>
    </citation>
    <scope>NUCLEOTIDE SEQUENCE</scope>
    <source>
        <strain evidence="9">M5</strain>
    </source>
</reference>
<keyword evidence="7" id="KW-0325">Glycoprotein</keyword>
<keyword evidence="2" id="KW-1003">Cell membrane</keyword>
<evidence type="ECO:0000313" key="10">
    <source>
        <dbReference type="Proteomes" id="UP000789390"/>
    </source>
</evidence>
<name>A0A8J2RK14_9CRUS</name>
<keyword evidence="4 8" id="KW-1133">Transmembrane helix</keyword>
<evidence type="ECO:0000256" key="8">
    <source>
        <dbReference type="SAM" id="Phobius"/>
    </source>
</evidence>
<comment type="subcellular location">
    <subcellularLocation>
        <location evidence="1">Cell membrane</location>
        <topology evidence="1">Multi-pass membrane protein</topology>
    </subcellularLocation>
</comment>
<feature type="transmembrane region" description="Helical" evidence="8">
    <location>
        <begin position="82"/>
        <end position="102"/>
    </location>
</feature>
<accession>A0A8J2RK14</accession>